<organism evidence="1 2">
    <name type="scientific">Colletotrichum truncatum</name>
    <name type="common">Anthracnose fungus</name>
    <name type="synonym">Colletotrichum capsici</name>
    <dbReference type="NCBI Taxonomy" id="5467"/>
    <lineage>
        <taxon>Eukaryota</taxon>
        <taxon>Fungi</taxon>
        <taxon>Dikarya</taxon>
        <taxon>Ascomycota</taxon>
        <taxon>Pezizomycotina</taxon>
        <taxon>Sordariomycetes</taxon>
        <taxon>Hypocreomycetidae</taxon>
        <taxon>Glomerellales</taxon>
        <taxon>Glomerellaceae</taxon>
        <taxon>Colletotrichum</taxon>
        <taxon>Colletotrichum truncatum species complex</taxon>
    </lineage>
</organism>
<accession>A0ACC3Z5B3</accession>
<dbReference type="EMBL" id="VUJX02000003">
    <property type="protein sequence ID" value="KAL0939165.1"/>
    <property type="molecule type" value="Genomic_DNA"/>
</dbReference>
<comment type="caution">
    <text evidence="1">The sequence shown here is derived from an EMBL/GenBank/DDBJ whole genome shotgun (WGS) entry which is preliminary data.</text>
</comment>
<sequence>MTNLNDNSVVLLRQSRLLLGKPVVEDLERWCSRHKRRREGIIPRLAVVYFDTGADAREYLHIKAEVAAKAGVDYTTHKLLPDASIEEVINRIATLNEDGCTHGILVQRPIPKQLCEETVMKAIVQEKHVEEYRQGKRSNIAVDGLRRLLAAYRKEWMLKLDIVLLGGTNIITSEFKAEMKRRFRWVNFSTALEGRCFGSERETVIITEMNNGGCIKPRMVGPMVKLVIDLGFDVNTGMGDLDPAVQRMEHILIVPTPGGALPILLWLMMERRVRKTKSHLTVIKDRERAALIEYVESRSIASDMPCTRCFRAKVPCRFGEKSTRCRTCIEAKKPCDGVLVASTLQKLNSQQKEWDEKEEKAGEELFALHQEFARLQVQMADAAGRLKRIRTVRKIVRERQTEVFERGMQEVDREDGVLADDEVLPALDAHERFVVSNLQAVGLGNDPPWSLFGFGDEFMGLGPLVDGAGAGSVRGSSATQG</sequence>
<evidence type="ECO:0000313" key="1">
    <source>
        <dbReference type="EMBL" id="KAL0939165.1"/>
    </source>
</evidence>
<protein>
    <submittedName>
        <fullName evidence="1">Uncharacterized protein</fullName>
    </submittedName>
</protein>
<gene>
    <name evidence="1" type="ORF">CTRU02_205775</name>
</gene>
<reference evidence="1 2" key="1">
    <citation type="journal article" date="2020" name="Phytopathology">
        <title>Genome Sequence Resources of Colletotrichum truncatum, C. plurivorum, C. musicola, and C. sojae: Four Species Pathogenic to Soybean (Glycine max).</title>
        <authorList>
            <person name="Rogerio F."/>
            <person name="Boufleur T.R."/>
            <person name="Ciampi-Guillardi M."/>
            <person name="Sukno S.A."/>
            <person name="Thon M.R."/>
            <person name="Massola Junior N.S."/>
            <person name="Baroncelli R."/>
        </authorList>
    </citation>
    <scope>NUCLEOTIDE SEQUENCE [LARGE SCALE GENOMIC DNA]</scope>
    <source>
        <strain evidence="1 2">CMES1059</strain>
    </source>
</reference>
<dbReference type="Proteomes" id="UP000805649">
    <property type="component" value="Unassembled WGS sequence"/>
</dbReference>
<evidence type="ECO:0000313" key="2">
    <source>
        <dbReference type="Proteomes" id="UP000805649"/>
    </source>
</evidence>
<name>A0ACC3Z5B3_COLTU</name>
<proteinExistence type="predicted"/>
<keyword evidence="2" id="KW-1185">Reference proteome</keyword>